<dbReference type="InterPro" id="IPR003593">
    <property type="entry name" value="AAA+_ATPase"/>
</dbReference>
<keyword evidence="7" id="KW-1185">Reference proteome</keyword>
<dbReference type="RefSeq" id="WP_218114538.1">
    <property type="nucleotide sequence ID" value="NZ_CAJVAP010000008.1"/>
</dbReference>
<dbReference type="GO" id="GO:0016887">
    <property type="term" value="F:ATP hydrolysis activity"/>
    <property type="evidence" value="ECO:0007669"/>
    <property type="project" value="InterPro"/>
</dbReference>
<comment type="caution">
    <text evidence="6">The sequence shown here is derived from an EMBL/GenBank/DDBJ whole genome shotgun (WGS) entry which is preliminary data.</text>
</comment>
<dbReference type="EC" id="7.6.2.9" evidence="4"/>
<evidence type="ECO:0000259" key="5">
    <source>
        <dbReference type="PROSITE" id="PS50893"/>
    </source>
</evidence>
<evidence type="ECO:0000256" key="1">
    <source>
        <dbReference type="ARBA" id="ARBA00022448"/>
    </source>
</evidence>
<dbReference type="InterPro" id="IPR050093">
    <property type="entry name" value="ABC_SmlMolc_Importer"/>
</dbReference>
<keyword evidence="3 6" id="KW-0067">ATP-binding</keyword>
<evidence type="ECO:0000256" key="3">
    <source>
        <dbReference type="ARBA" id="ARBA00022840"/>
    </source>
</evidence>
<organism evidence="6 7">
    <name type="scientific">Leucobacter soli</name>
    <dbReference type="NCBI Taxonomy" id="2812850"/>
    <lineage>
        <taxon>Bacteria</taxon>
        <taxon>Bacillati</taxon>
        <taxon>Actinomycetota</taxon>
        <taxon>Actinomycetes</taxon>
        <taxon>Micrococcales</taxon>
        <taxon>Microbacteriaceae</taxon>
        <taxon>Leucobacter</taxon>
    </lineage>
</organism>
<dbReference type="PROSITE" id="PS50893">
    <property type="entry name" value="ABC_TRANSPORTER_2"/>
    <property type="match status" value="1"/>
</dbReference>
<dbReference type="Proteomes" id="UP000693892">
    <property type="component" value="Unassembled WGS sequence"/>
</dbReference>
<dbReference type="PANTHER" id="PTHR42781:SF4">
    <property type="entry name" value="SPERMIDINE_PUTRESCINE IMPORT ATP-BINDING PROTEIN POTA"/>
    <property type="match status" value="1"/>
</dbReference>
<dbReference type="EMBL" id="CAJVAP010000008">
    <property type="protein sequence ID" value="CAG7606327.1"/>
    <property type="molecule type" value="Genomic_DNA"/>
</dbReference>
<dbReference type="PANTHER" id="PTHR42781">
    <property type="entry name" value="SPERMIDINE/PUTRESCINE IMPORT ATP-BINDING PROTEIN POTA"/>
    <property type="match status" value="1"/>
</dbReference>
<accession>A0A916JV31</accession>
<dbReference type="Pfam" id="PF00005">
    <property type="entry name" value="ABC_tran"/>
    <property type="match status" value="1"/>
</dbReference>
<feature type="domain" description="ABC transporter" evidence="5">
    <location>
        <begin position="19"/>
        <end position="249"/>
    </location>
</feature>
<protein>
    <recommendedName>
        <fullName evidence="4">ABC-type quaternary amine transporter</fullName>
        <ecNumber evidence="4">7.6.2.9</ecNumber>
    </recommendedName>
</protein>
<dbReference type="InterPro" id="IPR003439">
    <property type="entry name" value="ABC_transporter-like_ATP-bd"/>
</dbReference>
<sequence length="370" mass="40012">MTTTIPAPLHDLAGPAASLDLVDLSKHYGDVVAANEVNLSIKPGEFVTLLGPSGSGKSTTLAMVAGFESPTSGQIFLNQKDITHLVTHKRGLGMVFQGYALFPHMTVFENVAFPLRLRKSRDTDVRARVMETLEAVSLERFADRRPAALSGGQQQRVALARAFVHRPPILLMDEPLSALDKNLREQMQAEIRRLHQELGTTVLFVTHDQEEALGLSDRVVVMRDGEISQVGTPEEMYELPRNEFVGSFLGAANYLSGSVLEERDGMVDVRLDGGGAMRGRSAASLGTGTPVKVLLRPEDGVAALGSGVNEVRIRPTELVYLGERIRVGADFIDGGEGFFWADHGSVSGIDLGRETTMGWPIERTAVVPAG</sequence>
<dbReference type="FunFam" id="3.40.50.300:FF:000425">
    <property type="entry name" value="Probable ABC transporter, ATP-binding subunit"/>
    <property type="match status" value="1"/>
</dbReference>
<keyword evidence="1" id="KW-0813">Transport</keyword>
<dbReference type="SMART" id="SM00382">
    <property type="entry name" value="AAA"/>
    <property type="match status" value="1"/>
</dbReference>
<evidence type="ECO:0000313" key="6">
    <source>
        <dbReference type="EMBL" id="CAG7606327.1"/>
    </source>
</evidence>
<dbReference type="GO" id="GO:0015418">
    <property type="term" value="F:ABC-type quaternary ammonium compound transporting activity"/>
    <property type="evidence" value="ECO:0007669"/>
    <property type="project" value="UniProtKB-EC"/>
</dbReference>
<dbReference type="PROSITE" id="PS00211">
    <property type="entry name" value="ABC_TRANSPORTER_1"/>
    <property type="match status" value="1"/>
</dbReference>
<proteinExistence type="predicted"/>
<dbReference type="GO" id="GO:0005524">
    <property type="term" value="F:ATP binding"/>
    <property type="evidence" value="ECO:0007669"/>
    <property type="project" value="UniProtKB-KW"/>
</dbReference>
<evidence type="ECO:0000256" key="2">
    <source>
        <dbReference type="ARBA" id="ARBA00022741"/>
    </source>
</evidence>
<dbReference type="AlphaFoldDB" id="A0A916JV31"/>
<evidence type="ECO:0000313" key="7">
    <source>
        <dbReference type="Proteomes" id="UP000693892"/>
    </source>
</evidence>
<gene>
    <name evidence="6" type="primary">btuD_7</name>
    <name evidence="6" type="ORF">LEUCIP111803_00914</name>
</gene>
<keyword evidence="2" id="KW-0547">Nucleotide-binding</keyword>
<reference evidence="6" key="1">
    <citation type="submission" date="2021-06" db="EMBL/GenBank/DDBJ databases">
        <authorList>
            <person name="Criscuolo A."/>
        </authorList>
    </citation>
    <scope>NUCLEOTIDE SEQUENCE</scope>
    <source>
        <strain evidence="6">CIP111803</strain>
    </source>
</reference>
<name>A0A916JV31_9MICO</name>
<dbReference type="InterPro" id="IPR017871">
    <property type="entry name" value="ABC_transporter-like_CS"/>
</dbReference>
<evidence type="ECO:0000256" key="4">
    <source>
        <dbReference type="ARBA" id="ARBA00066388"/>
    </source>
</evidence>